<dbReference type="Gene3D" id="1.10.150.240">
    <property type="entry name" value="Putative phosphatase, domain 2"/>
    <property type="match status" value="1"/>
</dbReference>
<keyword evidence="4" id="KW-0479">Metal-binding</keyword>
<dbReference type="SFLD" id="SFLDS00003">
    <property type="entry name" value="Haloacid_Dehalogenase"/>
    <property type="match status" value="1"/>
</dbReference>
<dbReference type="NCBIfam" id="TIGR01509">
    <property type="entry name" value="HAD-SF-IA-v3"/>
    <property type="match status" value="1"/>
</dbReference>
<comment type="cofactor">
    <cofactor evidence="1">
        <name>Mg(2+)</name>
        <dbReference type="ChEBI" id="CHEBI:18420"/>
    </cofactor>
</comment>
<dbReference type="InterPro" id="IPR006439">
    <property type="entry name" value="HAD-SF_hydro_IA"/>
</dbReference>
<evidence type="ECO:0000256" key="3">
    <source>
        <dbReference type="ARBA" id="ARBA00022553"/>
    </source>
</evidence>
<dbReference type="GO" id="GO:0016787">
    <property type="term" value="F:hydrolase activity"/>
    <property type="evidence" value="ECO:0007669"/>
    <property type="project" value="UniProtKB-KW"/>
</dbReference>
<accession>A0ABP8KB11</accession>
<dbReference type="InterPro" id="IPR051600">
    <property type="entry name" value="Beta-PGM-like"/>
</dbReference>
<evidence type="ECO:0000256" key="8">
    <source>
        <dbReference type="ARBA" id="ARBA00044926"/>
    </source>
</evidence>
<organism evidence="11 12">
    <name type="scientific">Nibrella viscosa</name>
    <dbReference type="NCBI Taxonomy" id="1084524"/>
    <lineage>
        <taxon>Bacteria</taxon>
        <taxon>Pseudomonadati</taxon>
        <taxon>Bacteroidota</taxon>
        <taxon>Cytophagia</taxon>
        <taxon>Cytophagales</taxon>
        <taxon>Spirosomataceae</taxon>
        <taxon>Nibrella</taxon>
    </lineage>
</organism>
<dbReference type="SFLD" id="SFLDG01129">
    <property type="entry name" value="C1.5:_HAD__Beta-PGM__Phosphata"/>
    <property type="match status" value="1"/>
</dbReference>
<evidence type="ECO:0000256" key="1">
    <source>
        <dbReference type="ARBA" id="ARBA00001946"/>
    </source>
</evidence>
<dbReference type="SUPFAM" id="SSF56784">
    <property type="entry name" value="HAD-like"/>
    <property type="match status" value="1"/>
</dbReference>
<dbReference type="Gene3D" id="3.40.50.1000">
    <property type="entry name" value="HAD superfamily/HAD-like"/>
    <property type="match status" value="1"/>
</dbReference>
<dbReference type="NCBIfam" id="TIGR02009">
    <property type="entry name" value="PGMB-YQAB-SF"/>
    <property type="match status" value="1"/>
</dbReference>
<protein>
    <recommendedName>
        <fullName evidence="10">Beta-phosphoglucomutase</fullName>
        <ecNumber evidence="9">5.4.2.6</ecNumber>
    </recommendedName>
</protein>
<dbReference type="InterPro" id="IPR041492">
    <property type="entry name" value="HAD_2"/>
</dbReference>
<name>A0ABP8KB11_9BACT</name>
<evidence type="ECO:0000256" key="2">
    <source>
        <dbReference type="ARBA" id="ARBA00006171"/>
    </source>
</evidence>
<dbReference type="InterPro" id="IPR023198">
    <property type="entry name" value="PGP-like_dom2"/>
</dbReference>
<evidence type="ECO:0000256" key="5">
    <source>
        <dbReference type="ARBA" id="ARBA00022842"/>
    </source>
</evidence>
<keyword evidence="3" id="KW-0597">Phosphoprotein</keyword>
<keyword evidence="11" id="KW-0378">Hydrolase</keyword>
<dbReference type="InterPro" id="IPR023214">
    <property type="entry name" value="HAD_sf"/>
</dbReference>
<dbReference type="PRINTS" id="PR00413">
    <property type="entry name" value="HADHALOGNASE"/>
</dbReference>
<dbReference type="PANTHER" id="PTHR46193">
    <property type="entry name" value="6-PHOSPHOGLUCONATE PHOSPHATASE"/>
    <property type="match status" value="1"/>
</dbReference>
<dbReference type="InterPro" id="IPR010976">
    <property type="entry name" value="B-phosphoglucomutase_hydrolase"/>
</dbReference>
<dbReference type="SFLD" id="SFLDG01135">
    <property type="entry name" value="C1.5.6:_HAD__Beta-PGM__Phospha"/>
    <property type="match status" value="1"/>
</dbReference>
<comment type="similarity">
    <text evidence="2">Belongs to the HAD-like hydrolase superfamily. CbbY/CbbZ/Gph/YieH family.</text>
</comment>
<dbReference type="InterPro" id="IPR036412">
    <property type="entry name" value="HAD-like_sf"/>
</dbReference>
<dbReference type="PANTHER" id="PTHR46193:SF18">
    <property type="entry name" value="HEXITOL PHOSPHATASE B"/>
    <property type="match status" value="1"/>
</dbReference>
<keyword evidence="6" id="KW-0413">Isomerase</keyword>
<reference evidence="12" key="1">
    <citation type="journal article" date="2019" name="Int. J. Syst. Evol. Microbiol.">
        <title>The Global Catalogue of Microorganisms (GCM) 10K type strain sequencing project: providing services to taxonomists for standard genome sequencing and annotation.</title>
        <authorList>
            <consortium name="The Broad Institute Genomics Platform"/>
            <consortium name="The Broad Institute Genome Sequencing Center for Infectious Disease"/>
            <person name="Wu L."/>
            <person name="Ma J."/>
        </authorList>
    </citation>
    <scope>NUCLEOTIDE SEQUENCE [LARGE SCALE GENOMIC DNA]</scope>
    <source>
        <strain evidence="12">JCM 17925</strain>
    </source>
</reference>
<comment type="caution">
    <text evidence="11">The sequence shown here is derived from an EMBL/GenBank/DDBJ whole genome shotgun (WGS) entry which is preliminary data.</text>
</comment>
<gene>
    <name evidence="11" type="ORF">GCM10023187_19210</name>
</gene>
<keyword evidence="5" id="KW-0460">Magnesium</keyword>
<evidence type="ECO:0000313" key="12">
    <source>
        <dbReference type="Proteomes" id="UP001500936"/>
    </source>
</evidence>
<keyword evidence="12" id="KW-1185">Reference proteome</keyword>
<evidence type="ECO:0000313" key="11">
    <source>
        <dbReference type="EMBL" id="GAA4403282.1"/>
    </source>
</evidence>
<proteinExistence type="inferred from homology"/>
<dbReference type="EMBL" id="BAABHB010000003">
    <property type="protein sequence ID" value="GAA4403282.1"/>
    <property type="molecule type" value="Genomic_DNA"/>
</dbReference>
<evidence type="ECO:0000256" key="10">
    <source>
        <dbReference type="ARBA" id="ARBA00044991"/>
    </source>
</evidence>
<evidence type="ECO:0000256" key="6">
    <source>
        <dbReference type="ARBA" id="ARBA00023235"/>
    </source>
</evidence>
<sequence>MHHTYLIFMKNNAQPFALIFDMDGTLINSNPTHKEAFEQFFAKHNIEMTDEDFVNYVSGRMNPDIMKHFFGDDISSQKINALTREKESIFQELFEPKLKPIKGLMPFLKKAKEKDIPMALATSAPKMNIDFVFEHIPLGEYFPHLVHDTDVKEGKPAPEVFQKAARKLGFPPERCIVFEDSKAGVEAAQAAGMKVVVLTTTHTADELKGADWVIDDFTEVTITKLGKLVPEKEKVVFSK</sequence>
<dbReference type="Proteomes" id="UP001500936">
    <property type="component" value="Unassembled WGS sequence"/>
</dbReference>
<evidence type="ECO:0000256" key="4">
    <source>
        <dbReference type="ARBA" id="ARBA00022723"/>
    </source>
</evidence>
<dbReference type="Pfam" id="PF13419">
    <property type="entry name" value="HAD_2"/>
    <property type="match status" value="1"/>
</dbReference>
<evidence type="ECO:0000256" key="9">
    <source>
        <dbReference type="ARBA" id="ARBA00044968"/>
    </source>
</evidence>
<keyword evidence="7" id="KW-0119">Carbohydrate metabolism</keyword>
<comment type="catalytic activity">
    <reaction evidence="8">
        <text>beta-D-glucose 1-phosphate = beta-D-glucose 6-phosphate</text>
        <dbReference type="Rhea" id="RHEA:20113"/>
        <dbReference type="ChEBI" id="CHEBI:57684"/>
        <dbReference type="ChEBI" id="CHEBI:58247"/>
        <dbReference type="EC" id="5.4.2.6"/>
    </reaction>
</comment>
<evidence type="ECO:0000256" key="7">
    <source>
        <dbReference type="ARBA" id="ARBA00023277"/>
    </source>
</evidence>
<dbReference type="EC" id="5.4.2.6" evidence="9"/>